<dbReference type="EMBL" id="WEGH01000002">
    <property type="protein sequence ID" value="MQY05058.1"/>
    <property type="molecule type" value="Genomic_DNA"/>
</dbReference>
<dbReference type="InterPro" id="IPR016032">
    <property type="entry name" value="Sig_transdc_resp-reg_C-effctor"/>
</dbReference>
<evidence type="ECO:0000256" key="2">
    <source>
        <dbReference type="ARBA" id="ARBA00023125"/>
    </source>
</evidence>
<feature type="domain" description="HTH luxR-type" evidence="4">
    <location>
        <begin position="155"/>
        <end position="212"/>
    </location>
</feature>
<dbReference type="GO" id="GO:0003677">
    <property type="term" value="F:DNA binding"/>
    <property type="evidence" value="ECO:0007669"/>
    <property type="project" value="UniProtKB-KW"/>
</dbReference>
<dbReference type="PANTHER" id="PTHR43214:SF24">
    <property type="entry name" value="TRANSCRIPTIONAL REGULATORY PROTEIN NARL-RELATED"/>
    <property type="match status" value="1"/>
</dbReference>
<dbReference type="SMART" id="SM00421">
    <property type="entry name" value="HTH_LUXR"/>
    <property type="match status" value="1"/>
</dbReference>
<dbReference type="RefSeq" id="WP_153533180.1">
    <property type="nucleotide sequence ID" value="NZ_WEGH01000002.1"/>
</dbReference>
<sequence>MSPQVAHAGLEIALVVRDEVRRYGIEGIARSLGTATATHRFDTAEQAFTAAERRDFDVLLIGYADLAASIAPTPPDGFHAGNAPVLVLVDDEDPVPPAWVTEVQGFLAWSELGPQPLKAAVTDAVAGRFHVSPALARRLLSATHARPVEPVRADAPVLTARELQVLRLVAEGLSNKQVARALQLSENGVKRVVGNVLAKLNSPNRTLAVVRAVEVGLLTL</sequence>
<evidence type="ECO:0000256" key="1">
    <source>
        <dbReference type="ARBA" id="ARBA00023015"/>
    </source>
</evidence>
<dbReference type="OrthoDB" id="3630021at2"/>
<accession>A0A7K0BV46</accession>
<keyword evidence="2" id="KW-0238">DNA-binding</keyword>
<dbReference type="AlphaFoldDB" id="A0A7K0BV46"/>
<evidence type="ECO:0000313" key="6">
    <source>
        <dbReference type="Proteomes" id="UP000487268"/>
    </source>
</evidence>
<comment type="caution">
    <text evidence="5">The sequence shown here is derived from an EMBL/GenBank/DDBJ whole genome shotgun (WGS) entry which is preliminary data.</text>
</comment>
<protein>
    <recommendedName>
        <fullName evidence="4">HTH luxR-type domain-containing protein</fullName>
    </recommendedName>
</protein>
<dbReference type="Gene3D" id="3.40.50.2300">
    <property type="match status" value="1"/>
</dbReference>
<dbReference type="Pfam" id="PF00196">
    <property type="entry name" value="GerE"/>
    <property type="match status" value="1"/>
</dbReference>
<evidence type="ECO:0000313" key="5">
    <source>
        <dbReference type="EMBL" id="MQY05058.1"/>
    </source>
</evidence>
<keyword evidence="6" id="KW-1185">Reference proteome</keyword>
<name>A0A7K0BV46_9ACTN</name>
<organism evidence="5 6">
    <name type="scientific">Actinomadura macrotermitis</name>
    <dbReference type="NCBI Taxonomy" id="2585200"/>
    <lineage>
        <taxon>Bacteria</taxon>
        <taxon>Bacillati</taxon>
        <taxon>Actinomycetota</taxon>
        <taxon>Actinomycetes</taxon>
        <taxon>Streptosporangiales</taxon>
        <taxon>Thermomonosporaceae</taxon>
        <taxon>Actinomadura</taxon>
    </lineage>
</organism>
<keyword evidence="1" id="KW-0805">Transcription regulation</keyword>
<gene>
    <name evidence="5" type="ORF">ACRB68_31210</name>
</gene>
<dbReference type="PRINTS" id="PR00038">
    <property type="entry name" value="HTHLUXR"/>
</dbReference>
<dbReference type="GO" id="GO:0006355">
    <property type="term" value="P:regulation of DNA-templated transcription"/>
    <property type="evidence" value="ECO:0007669"/>
    <property type="project" value="InterPro"/>
</dbReference>
<reference evidence="5 6" key="1">
    <citation type="submission" date="2019-10" db="EMBL/GenBank/DDBJ databases">
        <title>Actinomadura rubteroloni sp. nov. and Actinomadura macrotermitis sp. nov., isolated from the gut of fungus growing-termite Macrotermes natalensis.</title>
        <authorList>
            <person name="Benndorf R."/>
            <person name="Martin K."/>
            <person name="Kuefner M."/>
            <person name="De Beer W."/>
            <person name="Kaster A.-K."/>
            <person name="Vollmers J."/>
            <person name="Poulsen M."/>
            <person name="Beemelmanns C."/>
        </authorList>
    </citation>
    <scope>NUCLEOTIDE SEQUENCE [LARGE SCALE GENOMIC DNA]</scope>
    <source>
        <strain evidence="5 6">RB68</strain>
    </source>
</reference>
<dbReference type="Proteomes" id="UP000487268">
    <property type="component" value="Unassembled WGS sequence"/>
</dbReference>
<dbReference type="SUPFAM" id="SSF46894">
    <property type="entry name" value="C-terminal effector domain of the bipartite response regulators"/>
    <property type="match status" value="1"/>
</dbReference>
<evidence type="ECO:0000256" key="3">
    <source>
        <dbReference type="ARBA" id="ARBA00023163"/>
    </source>
</evidence>
<dbReference type="PANTHER" id="PTHR43214">
    <property type="entry name" value="TWO-COMPONENT RESPONSE REGULATOR"/>
    <property type="match status" value="1"/>
</dbReference>
<dbReference type="InterPro" id="IPR000792">
    <property type="entry name" value="Tscrpt_reg_LuxR_C"/>
</dbReference>
<keyword evidence="3" id="KW-0804">Transcription</keyword>
<dbReference type="InterPro" id="IPR039420">
    <property type="entry name" value="WalR-like"/>
</dbReference>
<dbReference type="CDD" id="cd06170">
    <property type="entry name" value="LuxR_C_like"/>
    <property type="match status" value="1"/>
</dbReference>
<proteinExistence type="predicted"/>
<evidence type="ECO:0000259" key="4">
    <source>
        <dbReference type="SMART" id="SM00421"/>
    </source>
</evidence>